<dbReference type="GO" id="GO:0005975">
    <property type="term" value="P:carbohydrate metabolic process"/>
    <property type="evidence" value="ECO:0007669"/>
    <property type="project" value="InterPro"/>
</dbReference>
<protein>
    <submittedName>
        <fullName evidence="2">CAZy families CBM48|GH13 protein</fullName>
    </submittedName>
</protein>
<sequence>MRRDREAATVAVVSNFTPVVREGYRIGVPLDAGNGRRWREIINTDRAIYGGSDVYNLDHDSLDEPDQGQPASLLLTLPPLATLMLVADAGVGEAES</sequence>
<dbReference type="SUPFAM" id="SSF51011">
    <property type="entry name" value="Glycosyl hydrolase domain"/>
    <property type="match status" value="1"/>
</dbReference>
<accession>A0A060C7A2</accession>
<name>A0A060C7A2_9PSED</name>
<evidence type="ECO:0000259" key="1">
    <source>
        <dbReference type="Pfam" id="PF02806"/>
    </source>
</evidence>
<feature type="domain" description="Alpha-amylase/branching enzyme C-terminal all beta" evidence="1">
    <location>
        <begin position="2"/>
        <end position="87"/>
    </location>
</feature>
<dbReference type="InterPro" id="IPR006048">
    <property type="entry name" value="A-amylase/branching_C"/>
</dbReference>
<dbReference type="EMBL" id="KF121351">
    <property type="protein sequence ID" value="AIA88636.1"/>
    <property type="molecule type" value="Genomic_DNA"/>
</dbReference>
<reference evidence="2" key="1">
    <citation type="journal article" date="2013" name="Environ. Microbiol.">
        <title>Seasonally variable intestinal metagenomes of the red palm weevil (Rhynchophorus ferrugineus).</title>
        <authorList>
            <person name="Jia S."/>
            <person name="Zhang X."/>
            <person name="Zhang G."/>
            <person name="Yin A."/>
            <person name="Zhang S."/>
            <person name="Li F."/>
            <person name="Wang L."/>
            <person name="Zhao D."/>
            <person name="Yun Q."/>
            <person name="Tala"/>
            <person name="Wang J."/>
            <person name="Sun G."/>
            <person name="Baabdullah M."/>
            <person name="Yu X."/>
            <person name="Hu S."/>
            <person name="Al-Mssallem I.S."/>
            <person name="Yu J."/>
        </authorList>
    </citation>
    <scope>NUCLEOTIDE SEQUENCE</scope>
</reference>
<dbReference type="Gene3D" id="2.60.40.1180">
    <property type="entry name" value="Golgi alpha-mannosidase II"/>
    <property type="match status" value="1"/>
</dbReference>
<proteinExistence type="predicted"/>
<dbReference type="GO" id="GO:0003824">
    <property type="term" value="F:catalytic activity"/>
    <property type="evidence" value="ECO:0007669"/>
    <property type="project" value="InterPro"/>
</dbReference>
<dbReference type="GO" id="GO:0043169">
    <property type="term" value="F:cation binding"/>
    <property type="evidence" value="ECO:0007669"/>
    <property type="project" value="InterPro"/>
</dbReference>
<evidence type="ECO:0000313" key="2">
    <source>
        <dbReference type="EMBL" id="AIA88636.1"/>
    </source>
</evidence>
<dbReference type="InterPro" id="IPR013780">
    <property type="entry name" value="Glyco_hydro_b"/>
</dbReference>
<dbReference type="Pfam" id="PF02806">
    <property type="entry name" value="Alpha-amylase_C"/>
    <property type="match status" value="1"/>
</dbReference>
<organism evidence="2">
    <name type="scientific">uncultured Pseudomonas sp</name>
    <dbReference type="NCBI Taxonomy" id="114707"/>
    <lineage>
        <taxon>Bacteria</taxon>
        <taxon>Pseudomonadati</taxon>
        <taxon>Pseudomonadota</taxon>
        <taxon>Gammaproteobacteria</taxon>
        <taxon>Pseudomonadales</taxon>
        <taxon>Pseudomonadaceae</taxon>
        <taxon>Pseudomonas</taxon>
        <taxon>environmental samples</taxon>
    </lineage>
</organism>
<dbReference type="AlphaFoldDB" id="A0A060C7A2"/>